<organism evidence="2 3">
    <name type="scientific">Arthrobacter pullicola</name>
    <dbReference type="NCBI Taxonomy" id="2762224"/>
    <lineage>
        <taxon>Bacteria</taxon>
        <taxon>Bacillati</taxon>
        <taxon>Actinomycetota</taxon>
        <taxon>Actinomycetes</taxon>
        <taxon>Micrococcales</taxon>
        <taxon>Micrococcaceae</taxon>
        <taxon>Arthrobacter</taxon>
    </lineage>
</organism>
<feature type="transmembrane region" description="Helical" evidence="1">
    <location>
        <begin position="7"/>
        <end position="27"/>
    </location>
</feature>
<keyword evidence="1" id="KW-0812">Transmembrane</keyword>
<gene>
    <name evidence="2" type="ORF">H9638_13165</name>
</gene>
<comment type="caution">
    <text evidence="2">The sequence shown here is derived from an EMBL/GenBank/DDBJ whole genome shotgun (WGS) entry which is preliminary data.</text>
</comment>
<keyword evidence="3" id="KW-1185">Reference proteome</keyword>
<keyword evidence="1" id="KW-1133">Transmembrane helix</keyword>
<dbReference type="Proteomes" id="UP000652763">
    <property type="component" value="Unassembled WGS sequence"/>
</dbReference>
<accession>A0ABR8YKI4</accession>
<sequence>MSRKRFWIITAVFLVLMMLAIVLVLVLDGGSINDPDFMCRFGMGRSSWVCDQS</sequence>
<proteinExistence type="predicted"/>
<dbReference type="RefSeq" id="WP_191748049.1">
    <property type="nucleotide sequence ID" value="NZ_JACSQC010000006.1"/>
</dbReference>
<protein>
    <submittedName>
        <fullName evidence="2">Uncharacterized protein</fullName>
    </submittedName>
</protein>
<evidence type="ECO:0000256" key="1">
    <source>
        <dbReference type="SAM" id="Phobius"/>
    </source>
</evidence>
<dbReference type="EMBL" id="JACSQC010000006">
    <property type="protein sequence ID" value="MBD8044758.1"/>
    <property type="molecule type" value="Genomic_DNA"/>
</dbReference>
<reference evidence="2 3" key="1">
    <citation type="submission" date="2020-08" db="EMBL/GenBank/DDBJ databases">
        <title>A Genomic Blueprint of the Chicken Gut Microbiome.</title>
        <authorList>
            <person name="Gilroy R."/>
            <person name="Ravi A."/>
            <person name="Getino M."/>
            <person name="Pursley I."/>
            <person name="Horton D.L."/>
            <person name="Alikhan N.-F."/>
            <person name="Baker D."/>
            <person name="Gharbi K."/>
            <person name="Hall N."/>
            <person name="Watson M."/>
            <person name="Adriaenssens E.M."/>
            <person name="Foster-Nyarko E."/>
            <person name="Jarju S."/>
            <person name="Secka A."/>
            <person name="Antonio M."/>
            <person name="Oren A."/>
            <person name="Chaudhuri R."/>
            <person name="La Ragione R.M."/>
            <person name="Hildebrand F."/>
            <person name="Pallen M.J."/>
        </authorList>
    </citation>
    <scope>NUCLEOTIDE SEQUENCE [LARGE SCALE GENOMIC DNA]</scope>
    <source>
        <strain evidence="2 3">Sa2BUA2</strain>
    </source>
</reference>
<name>A0ABR8YKI4_9MICC</name>
<evidence type="ECO:0000313" key="2">
    <source>
        <dbReference type="EMBL" id="MBD8044758.1"/>
    </source>
</evidence>
<evidence type="ECO:0000313" key="3">
    <source>
        <dbReference type="Proteomes" id="UP000652763"/>
    </source>
</evidence>
<keyword evidence="1" id="KW-0472">Membrane</keyword>